<dbReference type="InterPro" id="IPR029063">
    <property type="entry name" value="SAM-dependent_MTases_sf"/>
</dbReference>
<dbReference type="Gene3D" id="3.40.50.150">
    <property type="entry name" value="Vaccinia Virus protein VP39"/>
    <property type="match status" value="1"/>
</dbReference>
<reference evidence="2" key="1">
    <citation type="submission" date="2023-10" db="EMBL/GenBank/DDBJ databases">
        <authorList>
            <person name="Chen Y."/>
            <person name="Shah S."/>
            <person name="Dougan E. K."/>
            <person name="Thang M."/>
            <person name="Chan C."/>
        </authorList>
    </citation>
    <scope>NUCLEOTIDE SEQUENCE [LARGE SCALE GENOMIC DNA]</scope>
</reference>
<protein>
    <submittedName>
        <fullName evidence="2">Uncharacterized protein</fullName>
    </submittedName>
</protein>
<evidence type="ECO:0000256" key="1">
    <source>
        <dbReference type="SAM" id="Phobius"/>
    </source>
</evidence>
<dbReference type="SUPFAM" id="SSF53335">
    <property type="entry name" value="S-adenosyl-L-methionine-dependent methyltransferases"/>
    <property type="match status" value="1"/>
</dbReference>
<evidence type="ECO:0000313" key="3">
    <source>
        <dbReference type="Proteomes" id="UP001189429"/>
    </source>
</evidence>
<evidence type="ECO:0000313" key="2">
    <source>
        <dbReference type="EMBL" id="CAK0866560.1"/>
    </source>
</evidence>
<proteinExistence type="predicted"/>
<keyword evidence="1" id="KW-0812">Transmembrane</keyword>
<sequence length="377" mass="38047">MVAACGLDAAPELPLPALAAAALVAALPALLTAAADLLQGRAGYMGSGEVVARIDLAGGGGLQVTAVEDAGAGAPAGAAPGSRQQWRVLRFQPCLDYVQAVTRVCVAPPGGPEPRVRLLSQVLSLPYNRSLVAVTLAALAAAGAPVLAAARGEHGAGPLLRVLCLGLGGGSVPSFLAGALPGCHVDVAELEPAVLRAATDAMGFRQGPRLRVGVEGGGPFALRAAEGAGAGGAYDAVVSPKGRRLQEMYGQGGDVVRALARGLLRALSGLNHDPIPVSGITSEPGLLSANFLPGTDVVPRLRAYGEALRERGLTPGPGFSAEAEEGNLMTVQVCGGPTGATEAEWRGAVARGAREVGAAIGCDFDMEEEATRRFRVW</sequence>
<dbReference type="EMBL" id="CAUYUJ010016549">
    <property type="protein sequence ID" value="CAK0866560.1"/>
    <property type="molecule type" value="Genomic_DNA"/>
</dbReference>
<keyword evidence="1" id="KW-1133">Transmembrane helix</keyword>
<accession>A0ABN9V3D6</accession>
<dbReference type="Proteomes" id="UP001189429">
    <property type="component" value="Unassembled WGS sequence"/>
</dbReference>
<organism evidence="2 3">
    <name type="scientific">Prorocentrum cordatum</name>
    <dbReference type="NCBI Taxonomy" id="2364126"/>
    <lineage>
        <taxon>Eukaryota</taxon>
        <taxon>Sar</taxon>
        <taxon>Alveolata</taxon>
        <taxon>Dinophyceae</taxon>
        <taxon>Prorocentrales</taxon>
        <taxon>Prorocentraceae</taxon>
        <taxon>Prorocentrum</taxon>
    </lineage>
</organism>
<name>A0ABN9V3D6_9DINO</name>
<keyword evidence="1" id="KW-0472">Membrane</keyword>
<comment type="caution">
    <text evidence="2">The sequence shown here is derived from an EMBL/GenBank/DDBJ whole genome shotgun (WGS) entry which is preliminary data.</text>
</comment>
<feature type="transmembrane region" description="Helical" evidence="1">
    <location>
        <begin position="17"/>
        <end position="38"/>
    </location>
</feature>
<gene>
    <name evidence="2" type="ORF">PCOR1329_LOCUS53714</name>
</gene>
<keyword evidence="3" id="KW-1185">Reference proteome</keyword>